<gene>
    <name evidence="5" type="ORF">FSCOSCO3_A008693</name>
</gene>
<evidence type="ECO:0000256" key="1">
    <source>
        <dbReference type="ARBA" id="ARBA00022723"/>
    </source>
</evidence>
<dbReference type="PROSITE" id="PS00018">
    <property type="entry name" value="EF_HAND_1"/>
    <property type="match status" value="1"/>
</dbReference>
<evidence type="ECO:0000313" key="5">
    <source>
        <dbReference type="EMBL" id="CAK6968868.1"/>
    </source>
</evidence>
<dbReference type="GO" id="GO:0005509">
    <property type="term" value="F:calcium ion binding"/>
    <property type="evidence" value="ECO:0007669"/>
    <property type="project" value="InterPro"/>
</dbReference>
<feature type="domain" description="EF-hand" evidence="4">
    <location>
        <begin position="47"/>
        <end position="82"/>
    </location>
</feature>
<evidence type="ECO:0000256" key="3">
    <source>
        <dbReference type="SAM" id="MobiDB-lite"/>
    </source>
</evidence>
<organism evidence="5 6">
    <name type="scientific">Scomber scombrus</name>
    <name type="common">Atlantic mackerel</name>
    <name type="synonym">Scomber vernalis</name>
    <dbReference type="NCBI Taxonomy" id="13677"/>
    <lineage>
        <taxon>Eukaryota</taxon>
        <taxon>Metazoa</taxon>
        <taxon>Chordata</taxon>
        <taxon>Craniata</taxon>
        <taxon>Vertebrata</taxon>
        <taxon>Euteleostomi</taxon>
        <taxon>Actinopterygii</taxon>
        <taxon>Neopterygii</taxon>
        <taxon>Teleostei</taxon>
        <taxon>Neoteleostei</taxon>
        <taxon>Acanthomorphata</taxon>
        <taxon>Pelagiaria</taxon>
        <taxon>Scombriformes</taxon>
        <taxon>Scombridae</taxon>
        <taxon>Scomber</taxon>
    </lineage>
</organism>
<proteinExistence type="predicted"/>
<evidence type="ECO:0000256" key="2">
    <source>
        <dbReference type="ARBA" id="ARBA00022837"/>
    </source>
</evidence>
<dbReference type="PROSITE" id="PS50222">
    <property type="entry name" value="EF_HAND_2"/>
    <property type="match status" value="1"/>
</dbReference>
<dbReference type="InterPro" id="IPR002048">
    <property type="entry name" value="EF_hand_dom"/>
</dbReference>
<accession>A0AAV1PBT3</accession>
<comment type="caution">
    <text evidence="5">The sequence shown here is derived from an EMBL/GenBank/DDBJ whole genome shotgun (WGS) entry which is preliminary data.</text>
</comment>
<dbReference type="SUPFAM" id="SSF47473">
    <property type="entry name" value="EF-hand"/>
    <property type="match status" value="1"/>
</dbReference>
<protein>
    <submittedName>
        <fullName evidence="5">Uncharacterized protein LOC122967239 isoform X1</fullName>
    </submittedName>
</protein>
<dbReference type="AlphaFoldDB" id="A0AAV1PBT3"/>
<dbReference type="Proteomes" id="UP001314229">
    <property type="component" value="Unassembled WGS sequence"/>
</dbReference>
<feature type="region of interest" description="Disordered" evidence="3">
    <location>
        <begin position="1"/>
        <end position="25"/>
    </location>
</feature>
<name>A0AAV1PBT3_SCOSC</name>
<evidence type="ECO:0000313" key="6">
    <source>
        <dbReference type="Proteomes" id="UP001314229"/>
    </source>
</evidence>
<dbReference type="Gene3D" id="1.10.238.10">
    <property type="entry name" value="EF-hand"/>
    <property type="match status" value="1"/>
</dbReference>
<sequence length="282" mass="32452">MKKKKQRPPKRKKDHKKVSMDKTSQTFRSNIPEFESFLDEMIRWFSDHQEQVDQSFSRSDANRNGSVNLKDFELGLMDLGVPCQQFQLHMLTQLLKTADNMISYQNLSGQVQRSKLRDAVELETQISEEDFMKRRGAAVTEDISCLEQSVHRHLRLLNSEKDRFIRLSVRQIPFDFAAAHPGNFEVVLLSSSKVYSLIRLIQDRVGIQSSRLEVFRSRTPTEEVRLPPASSLEECGFKGGAEETPAEAAVFYDYRLPFTDCPVLNCDHYFRAKPDSAGLQIT</sequence>
<dbReference type="InterPro" id="IPR018247">
    <property type="entry name" value="EF_Hand_1_Ca_BS"/>
</dbReference>
<dbReference type="EMBL" id="CAWUFR010000126">
    <property type="protein sequence ID" value="CAK6968868.1"/>
    <property type="molecule type" value="Genomic_DNA"/>
</dbReference>
<feature type="compositionally biased region" description="Basic residues" evidence="3">
    <location>
        <begin position="1"/>
        <end position="16"/>
    </location>
</feature>
<keyword evidence="2" id="KW-0106">Calcium</keyword>
<dbReference type="InterPro" id="IPR011992">
    <property type="entry name" value="EF-hand-dom_pair"/>
</dbReference>
<evidence type="ECO:0000259" key="4">
    <source>
        <dbReference type="PROSITE" id="PS50222"/>
    </source>
</evidence>
<keyword evidence="1" id="KW-0479">Metal-binding</keyword>
<reference evidence="5 6" key="1">
    <citation type="submission" date="2024-01" db="EMBL/GenBank/DDBJ databases">
        <authorList>
            <person name="Alioto T."/>
            <person name="Alioto T."/>
            <person name="Gomez Garrido J."/>
        </authorList>
    </citation>
    <scope>NUCLEOTIDE SEQUENCE [LARGE SCALE GENOMIC DNA]</scope>
</reference>
<keyword evidence="6" id="KW-1185">Reference proteome</keyword>